<gene>
    <name evidence="3" type="ORF">UCRPA7_3265</name>
</gene>
<sequence length="539" mass="60444">MRWGCRTGSVDTIRLTVKYGADVNIVGDENLTGAKILTLSLAAKHRRADAFECLLRLGSWFHDVDLPPDIRAQQASHLVTHVCKCAASNNQSERDVVRIFYDWALDWQVKRCGHGPDVYWPLVKLIASGVSVDVVRLLLDRGADVNRLDSYKHITFLSPLSAAIFANSADVFRLLISRGANIHGTPLSKPTFGCLHVPVFAAAHMIATSEHGIEMMRLCLDNGADINQTVLLVGLPSGIVYEHSRWNCDRYPQSYLGTPIWVFLDSITSWSEDSVPDLIEALDFLHEQKASTATPAVGFPHYYEGPIYPQFLQPVKLLEMLLNKWYVRILRLPRGLEVIATLINHGAAEDTTWFLVRYSLRSPWPFLGSKRLDREQVWEGLAKLAETFITNLPPDQLNKVLCGYINELWLENRRVIRLNEAVIGFMLAAGANINARFGALGMEAPGGKTILQMICAELNTPVPGRGLRPHSTNGLLRFLISREADPHLLFQGKTCFDILLEDLGRYHIDTQEELIAWTRILMGDRGVIPRGTSHWLEGP</sequence>
<dbReference type="AlphaFoldDB" id="R8BPG6"/>
<evidence type="ECO:0000313" key="4">
    <source>
        <dbReference type="Proteomes" id="UP000014074"/>
    </source>
</evidence>
<evidence type="ECO:0000256" key="2">
    <source>
        <dbReference type="ARBA" id="ARBA00023043"/>
    </source>
</evidence>
<evidence type="ECO:0000256" key="1">
    <source>
        <dbReference type="ARBA" id="ARBA00022737"/>
    </source>
</evidence>
<keyword evidence="2" id="KW-0040">ANK repeat</keyword>
<dbReference type="PANTHER" id="PTHR24123:SF33">
    <property type="entry name" value="PROTEIN HOS4"/>
    <property type="match status" value="1"/>
</dbReference>
<dbReference type="Gene3D" id="1.25.40.20">
    <property type="entry name" value="Ankyrin repeat-containing domain"/>
    <property type="match status" value="2"/>
</dbReference>
<dbReference type="Proteomes" id="UP000014074">
    <property type="component" value="Unassembled WGS sequence"/>
</dbReference>
<dbReference type="GeneID" id="19323596"/>
<dbReference type="RefSeq" id="XP_007913957.1">
    <property type="nucleotide sequence ID" value="XM_007915766.1"/>
</dbReference>
<dbReference type="SUPFAM" id="SSF48403">
    <property type="entry name" value="Ankyrin repeat"/>
    <property type="match status" value="1"/>
</dbReference>
<accession>R8BPG6</accession>
<keyword evidence="1" id="KW-0677">Repeat</keyword>
<evidence type="ECO:0000313" key="3">
    <source>
        <dbReference type="EMBL" id="EOO01232.1"/>
    </source>
</evidence>
<keyword evidence="4" id="KW-1185">Reference proteome</keyword>
<reference evidence="4" key="1">
    <citation type="journal article" date="2013" name="Genome Announc.">
        <title>Draft genome sequence of the ascomycete Phaeoacremonium aleophilum strain UCR-PA7, a causal agent of the esca disease complex in grapevines.</title>
        <authorList>
            <person name="Blanco-Ulate B."/>
            <person name="Rolshausen P."/>
            <person name="Cantu D."/>
        </authorList>
    </citation>
    <scope>NUCLEOTIDE SEQUENCE [LARGE SCALE GENOMIC DNA]</scope>
    <source>
        <strain evidence="4">UCR-PA7</strain>
    </source>
</reference>
<dbReference type="SMART" id="SM00248">
    <property type="entry name" value="ANK"/>
    <property type="match status" value="5"/>
</dbReference>
<dbReference type="KEGG" id="tmn:UCRPA7_3265"/>
<proteinExistence type="predicted"/>
<dbReference type="EMBL" id="KB933036">
    <property type="protein sequence ID" value="EOO01232.1"/>
    <property type="molecule type" value="Genomic_DNA"/>
</dbReference>
<dbReference type="InterPro" id="IPR051165">
    <property type="entry name" value="Multifunctional_ANK_Repeat"/>
</dbReference>
<dbReference type="HOGENOM" id="CLU_505457_0_0_1"/>
<organism evidence="3 4">
    <name type="scientific">Phaeoacremonium minimum (strain UCR-PA7)</name>
    <name type="common">Esca disease fungus</name>
    <name type="synonym">Togninia minima</name>
    <dbReference type="NCBI Taxonomy" id="1286976"/>
    <lineage>
        <taxon>Eukaryota</taxon>
        <taxon>Fungi</taxon>
        <taxon>Dikarya</taxon>
        <taxon>Ascomycota</taxon>
        <taxon>Pezizomycotina</taxon>
        <taxon>Sordariomycetes</taxon>
        <taxon>Sordariomycetidae</taxon>
        <taxon>Togniniales</taxon>
        <taxon>Togniniaceae</taxon>
        <taxon>Phaeoacremonium</taxon>
    </lineage>
</organism>
<name>R8BPG6_PHAM7</name>
<dbReference type="OrthoDB" id="4508560at2759"/>
<dbReference type="eggNOG" id="ENOG502RKRY">
    <property type="taxonomic scope" value="Eukaryota"/>
</dbReference>
<dbReference type="InterPro" id="IPR002110">
    <property type="entry name" value="Ankyrin_rpt"/>
</dbReference>
<dbReference type="PANTHER" id="PTHR24123">
    <property type="entry name" value="ANKYRIN REPEAT-CONTAINING"/>
    <property type="match status" value="1"/>
</dbReference>
<protein>
    <submittedName>
        <fullName evidence="3">Putative ankyrin repeat protein</fullName>
    </submittedName>
</protein>
<dbReference type="InterPro" id="IPR036770">
    <property type="entry name" value="Ankyrin_rpt-contain_sf"/>
</dbReference>